<comment type="subcellular location">
    <subcellularLocation>
        <location evidence="1">Recycling endosome</location>
    </subcellularLocation>
</comment>
<keyword evidence="2" id="KW-0967">Endosome</keyword>
<proteinExistence type="predicted"/>
<evidence type="ECO:0000259" key="3">
    <source>
        <dbReference type="PROSITE" id="PS50004"/>
    </source>
</evidence>
<feature type="non-terminal residue" evidence="4">
    <location>
        <position position="227"/>
    </location>
</feature>
<keyword evidence="5" id="KW-1185">Reference proteome</keyword>
<dbReference type="Proteomes" id="UP000678393">
    <property type="component" value="Unassembled WGS sequence"/>
</dbReference>
<dbReference type="GO" id="GO:0031267">
    <property type="term" value="F:small GTPase binding"/>
    <property type="evidence" value="ECO:0007669"/>
    <property type="project" value="InterPro"/>
</dbReference>
<gene>
    <name evidence="4" type="ORF">CUNI_LOCUS21166</name>
</gene>
<accession>A0A8S4A5R1</accession>
<dbReference type="AlphaFoldDB" id="A0A8S4A5R1"/>
<dbReference type="GO" id="GO:0045055">
    <property type="term" value="P:regulated exocytosis"/>
    <property type="evidence" value="ECO:0007669"/>
    <property type="project" value="TreeGrafter"/>
</dbReference>
<evidence type="ECO:0000256" key="2">
    <source>
        <dbReference type="ARBA" id="ARBA00022753"/>
    </source>
</evidence>
<protein>
    <recommendedName>
        <fullName evidence="3">C2 domain-containing protein</fullName>
    </recommendedName>
</protein>
<dbReference type="SMART" id="SM00239">
    <property type="entry name" value="C2"/>
    <property type="match status" value="1"/>
</dbReference>
<dbReference type="InterPro" id="IPR000008">
    <property type="entry name" value="C2_dom"/>
</dbReference>
<organism evidence="4 5">
    <name type="scientific">Candidula unifasciata</name>
    <dbReference type="NCBI Taxonomy" id="100452"/>
    <lineage>
        <taxon>Eukaryota</taxon>
        <taxon>Metazoa</taxon>
        <taxon>Spiralia</taxon>
        <taxon>Lophotrochozoa</taxon>
        <taxon>Mollusca</taxon>
        <taxon>Gastropoda</taxon>
        <taxon>Heterobranchia</taxon>
        <taxon>Euthyneura</taxon>
        <taxon>Panpulmonata</taxon>
        <taxon>Eupulmonata</taxon>
        <taxon>Stylommatophora</taxon>
        <taxon>Helicina</taxon>
        <taxon>Helicoidea</taxon>
        <taxon>Geomitridae</taxon>
        <taxon>Candidula</taxon>
    </lineage>
</organism>
<evidence type="ECO:0000313" key="5">
    <source>
        <dbReference type="Proteomes" id="UP000678393"/>
    </source>
</evidence>
<reference evidence="4" key="1">
    <citation type="submission" date="2021-04" db="EMBL/GenBank/DDBJ databases">
        <authorList>
            <consortium name="Molecular Ecology Group"/>
        </authorList>
    </citation>
    <scope>NUCLEOTIDE SEQUENCE</scope>
</reference>
<evidence type="ECO:0000313" key="4">
    <source>
        <dbReference type="EMBL" id="CAG5135608.1"/>
    </source>
</evidence>
<comment type="caution">
    <text evidence="4">The sequence shown here is derived from an EMBL/GenBank/DDBJ whole genome shotgun (WGS) entry which is preliminary data.</text>
</comment>
<name>A0A8S4A5R1_9EUPU</name>
<dbReference type="GO" id="GO:0055037">
    <property type="term" value="C:recycling endosome"/>
    <property type="evidence" value="ECO:0007669"/>
    <property type="project" value="UniProtKB-SubCell"/>
</dbReference>
<dbReference type="InterPro" id="IPR035892">
    <property type="entry name" value="C2_domain_sf"/>
</dbReference>
<dbReference type="Gene3D" id="2.60.40.150">
    <property type="entry name" value="C2 domain"/>
    <property type="match status" value="1"/>
</dbReference>
<dbReference type="PROSITE" id="PS50004">
    <property type="entry name" value="C2"/>
    <property type="match status" value="1"/>
</dbReference>
<sequence>LRARNLIAKGKGGNNDVFVTIQLGKEKYQTSTIKSALNPEWFEECDLPVTDMRSEVQVSLFHRGVLSDDFLGYAAIPLWEHKVTESSASSWISLKNKPTKSSDNKYRGELEIKLTFHCRSRTDTMSRGLKKRSSSIRNLASAFGDKFKLSRSRSYRDVRENHRDTEVFKMDKSRTFDGKEFTSSREGQDGHSALCVYPYTHPHTNPPVHFSALDINRAPWGIDPNSP</sequence>
<dbReference type="PANTHER" id="PTHR15746">
    <property type="entry name" value="RAB11-RELATED"/>
    <property type="match status" value="1"/>
</dbReference>
<feature type="domain" description="C2" evidence="3">
    <location>
        <begin position="1"/>
        <end position="92"/>
    </location>
</feature>
<dbReference type="OrthoDB" id="8956628at2759"/>
<feature type="non-terminal residue" evidence="4">
    <location>
        <position position="1"/>
    </location>
</feature>
<dbReference type="PANTHER" id="PTHR15746:SF23">
    <property type="entry name" value="RAB11 INTERACTING PROTEIN, ISOFORM A"/>
    <property type="match status" value="1"/>
</dbReference>
<dbReference type="Pfam" id="PF00168">
    <property type="entry name" value="C2"/>
    <property type="match status" value="1"/>
</dbReference>
<dbReference type="InterPro" id="IPR037789">
    <property type="entry name" value="FIP_classI"/>
</dbReference>
<dbReference type="SUPFAM" id="SSF49562">
    <property type="entry name" value="C2 domain (Calcium/lipid-binding domain, CaLB)"/>
    <property type="match status" value="1"/>
</dbReference>
<dbReference type="EMBL" id="CAJHNH020008437">
    <property type="protein sequence ID" value="CAG5135608.1"/>
    <property type="molecule type" value="Genomic_DNA"/>
</dbReference>
<evidence type="ECO:0000256" key="1">
    <source>
        <dbReference type="ARBA" id="ARBA00004172"/>
    </source>
</evidence>